<dbReference type="InterPro" id="IPR036582">
    <property type="entry name" value="Mao_N_sf"/>
</dbReference>
<dbReference type="PROSITE" id="PS51257">
    <property type="entry name" value="PROKAR_LIPOPROTEIN"/>
    <property type="match status" value="1"/>
</dbReference>
<dbReference type="Proteomes" id="UP000658690">
    <property type="component" value="Unassembled WGS sequence"/>
</dbReference>
<accession>A0ABX1ZH28</accession>
<dbReference type="Pfam" id="PF07833">
    <property type="entry name" value="Cu_amine_oxidN1"/>
    <property type="match status" value="1"/>
</dbReference>
<reference evidence="2 3" key="1">
    <citation type="submission" date="2019-10" db="EMBL/GenBank/DDBJ databases">
        <title>Description of Paenibacillus choica sp. nov.</title>
        <authorList>
            <person name="Carlier A."/>
            <person name="Qi S."/>
        </authorList>
    </citation>
    <scope>NUCLEOTIDE SEQUENCE [LARGE SCALE GENOMIC DNA]</scope>
    <source>
        <strain evidence="2 3">LMG 31460</strain>
    </source>
</reference>
<dbReference type="RefSeq" id="WP_171694222.1">
    <property type="nucleotide sequence ID" value="NZ_WHOC01000198.1"/>
</dbReference>
<proteinExistence type="predicted"/>
<evidence type="ECO:0000313" key="3">
    <source>
        <dbReference type="Proteomes" id="UP000658690"/>
    </source>
</evidence>
<evidence type="ECO:0000259" key="1">
    <source>
        <dbReference type="Pfam" id="PF07833"/>
    </source>
</evidence>
<protein>
    <submittedName>
        <fullName evidence="2">Copper amine oxidase N-terminal domain-containing protein</fullName>
    </submittedName>
</protein>
<name>A0ABX1ZH28_9BACL</name>
<organism evidence="2 3">
    <name type="scientific">Paenibacillus germinis</name>
    <dbReference type="NCBI Taxonomy" id="2654979"/>
    <lineage>
        <taxon>Bacteria</taxon>
        <taxon>Bacillati</taxon>
        <taxon>Bacillota</taxon>
        <taxon>Bacilli</taxon>
        <taxon>Bacillales</taxon>
        <taxon>Paenibacillaceae</taxon>
        <taxon>Paenibacillus</taxon>
    </lineage>
</organism>
<dbReference type="Gene3D" id="3.30.457.10">
    <property type="entry name" value="Copper amine oxidase-like, N-terminal domain"/>
    <property type="match status" value="1"/>
</dbReference>
<keyword evidence="3" id="KW-1185">Reference proteome</keyword>
<dbReference type="EMBL" id="WHOC01000198">
    <property type="protein sequence ID" value="NOU91551.1"/>
    <property type="molecule type" value="Genomic_DNA"/>
</dbReference>
<gene>
    <name evidence="2" type="ORF">GC102_38365</name>
</gene>
<comment type="caution">
    <text evidence="2">The sequence shown here is derived from an EMBL/GenBank/DDBJ whole genome shotgun (WGS) entry which is preliminary data.</text>
</comment>
<evidence type="ECO:0000313" key="2">
    <source>
        <dbReference type="EMBL" id="NOU91551.1"/>
    </source>
</evidence>
<dbReference type="InterPro" id="IPR012854">
    <property type="entry name" value="Cu_amine_oxidase-like_N"/>
</dbReference>
<dbReference type="SUPFAM" id="SSF55383">
    <property type="entry name" value="Copper amine oxidase, domain N"/>
    <property type="match status" value="1"/>
</dbReference>
<sequence>MQRKKLTWWISTALVIMLLVLTGCQAVQGLDLGQAIQNSASIQSAESKGSLQMDIITGNTDGLSADEKRMIDVLHHVNLELKSVKMQDKQHISVDGALTYSKGSIPFQLGVNGTKLTIHIEGAKKPLFFDLMAAQAGLAGSSSAALSSDMQQQLLKKAEELWPALLKFFLTNAPNPEHFAVSSVSEPVNSETLSMQNAHIEIKGNELVGLLKAFLTNILADEKGMKELIGQLYDALVPIIKEEMKASPSKSGLSSELPDLMMAYLDNKTLAVEFVYTTIQQFLRKALNEWDKNMQDTLSSVSDTQVKALLSDKTVLKTDFFIDNDKQIRKVNAELTLPITEVSTGISALKFTYTSEIWNINKPVTASVIDTSGGVLNLSEVSANNDSFLTFFNKDSKFYSFLREDLKIAKQDIHLLMSQDDDDYEFDSSHPFINDDQVSMVPVRFISERLGAEVKWNAASNQITVKDQLSDKTIILTLNSKTASVNGSSVQLESAPILKNGSTFVPLRFIAEQLGCKVGFDDKTGSVTITRE</sequence>
<feature type="domain" description="Copper amine oxidase-like N-terminal" evidence="1">
    <location>
        <begin position="425"/>
        <end position="529"/>
    </location>
</feature>